<evidence type="ECO:0000313" key="2">
    <source>
        <dbReference type="Proteomes" id="UP000198598"/>
    </source>
</evidence>
<dbReference type="Proteomes" id="UP000198598">
    <property type="component" value="Unassembled WGS sequence"/>
</dbReference>
<protein>
    <submittedName>
        <fullName evidence="1">Uncharacterized protein</fullName>
    </submittedName>
</protein>
<sequence length="141" mass="16495">MVECRLSSRYVKSHKTSKYPETIDSENGKMSQNYPLGLVEYWDKLDSTHSDNITSIQTYKTFLITGINISSRKPCSRFISEATVKMLHTQDENLFNKLAERYLTPKQQDTDNIEKWASSICHNVRNVDSNRRKRQFKNLLV</sequence>
<name>A0A1I1UNC9_9BACT</name>
<gene>
    <name evidence="1" type="ORF">SAMN05216167_106334</name>
</gene>
<organism evidence="1 2">
    <name type="scientific">Spirosoma endophyticum</name>
    <dbReference type="NCBI Taxonomy" id="662367"/>
    <lineage>
        <taxon>Bacteria</taxon>
        <taxon>Pseudomonadati</taxon>
        <taxon>Bacteroidota</taxon>
        <taxon>Cytophagia</taxon>
        <taxon>Cytophagales</taxon>
        <taxon>Cytophagaceae</taxon>
        <taxon>Spirosoma</taxon>
    </lineage>
</organism>
<dbReference type="AlphaFoldDB" id="A0A1I1UNC9"/>
<dbReference type="STRING" id="662367.SAMN05216167_106334"/>
<evidence type="ECO:0000313" key="1">
    <source>
        <dbReference type="EMBL" id="SFD72239.1"/>
    </source>
</evidence>
<proteinExistence type="predicted"/>
<dbReference type="EMBL" id="FOLQ01000006">
    <property type="protein sequence ID" value="SFD72239.1"/>
    <property type="molecule type" value="Genomic_DNA"/>
</dbReference>
<keyword evidence="2" id="KW-1185">Reference proteome</keyword>
<reference evidence="1 2" key="1">
    <citation type="submission" date="2016-10" db="EMBL/GenBank/DDBJ databases">
        <authorList>
            <person name="de Groot N.N."/>
        </authorList>
    </citation>
    <scope>NUCLEOTIDE SEQUENCE [LARGE SCALE GENOMIC DNA]</scope>
    <source>
        <strain evidence="1 2">DSM 26130</strain>
    </source>
</reference>
<accession>A0A1I1UNC9</accession>